<dbReference type="EMBL" id="LZRT01000019">
    <property type="protein sequence ID" value="OUM90391.1"/>
    <property type="molecule type" value="Genomic_DNA"/>
</dbReference>
<evidence type="ECO:0000313" key="5">
    <source>
        <dbReference type="Proteomes" id="UP000196475"/>
    </source>
</evidence>
<reference evidence="5" key="1">
    <citation type="submission" date="2016-06" db="EMBL/GenBank/DDBJ databases">
        <authorList>
            <person name="Nascimento L."/>
            <person name="Pereira R.V."/>
            <person name="Martins L.F."/>
            <person name="Quaggio R.B."/>
            <person name="Silva A.M."/>
            <person name="Setubal J.C."/>
        </authorList>
    </citation>
    <scope>NUCLEOTIDE SEQUENCE [LARGE SCALE GENOMIC DNA]</scope>
</reference>
<sequence>MDDITASLAKRVSQLSFEKLPEEVVHQFKRAFLDYLTAAITGTQSEVTRNVLDYLKDVDKTATCTVIGTEHKLSALNAAFVNGTSAHAFDFDDGHTQGSIHLGGCVFPAVLAAAEHHGASIRAIITASVIGYEVMARIAAAIHPHAWQRGFHNTPVTGVFGAAAAVGSLMNHDEEQMLHALGLAGSFSGGLFEFLGEGADVKRIHPGKAARDGVLCAELAKRNITGPRHVLEGKNGFVRAFADGYINCERLFSGIGERFEIMEIYFKPYPCCRHLHAVIDAVKVLKARHLLDIDQIEAIDVGIYQVGQKHNHVQCEHLLDAQMSIPCAVALAITQDEVTLNSYLSGAYRQARVAALMQKVFVMVDDECEALYPRKRPARVTIRMKNGEVMTCFVEEPKGEGKIPFTDADVERKFMANCSPLLGEKLCKKVLDQVWHFEELSDLSFLKELVIPVDAYTKTD</sequence>
<dbReference type="SUPFAM" id="SSF103378">
    <property type="entry name" value="2-methylcitrate dehydratase PrpD"/>
    <property type="match status" value="1"/>
</dbReference>
<dbReference type="InterPro" id="IPR036148">
    <property type="entry name" value="MmgE/PrpD_sf"/>
</dbReference>
<dbReference type="Gene3D" id="1.10.4100.10">
    <property type="entry name" value="2-methylcitrate dehydratase PrpD"/>
    <property type="match status" value="1"/>
</dbReference>
<evidence type="ECO:0000259" key="3">
    <source>
        <dbReference type="Pfam" id="PF19305"/>
    </source>
</evidence>
<feature type="domain" description="MmgE/PrpD N-terminal" evidence="2">
    <location>
        <begin position="7"/>
        <end position="244"/>
    </location>
</feature>
<evidence type="ECO:0008006" key="6">
    <source>
        <dbReference type="Google" id="ProtNLM"/>
    </source>
</evidence>
<dbReference type="Gene3D" id="3.30.1330.120">
    <property type="entry name" value="2-methylcitrate dehydratase PrpD"/>
    <property type="match status" value="1"/>
</dbReference>
<dbReference type="InterPro" id="IPR045337">
    <property type="entry name" value="MmgE_PrpD_C"/>
</dbReference>
<proteinExistence type="inferred from homology"/>
<dbReference type="InterPro" id="IPR042183">
    <property type="entry name" value="MmgE/PrpD_sf_1"/>
</dbReference>
<protein>
    <recommendedName>
        <fullName evidence="6">2-methylcitrate dehydratase</fullName>
    </recommendedName>
</protein>
<comment type="similarity">
    <text evidence="1">Belongs to the PrpD family.</text>
</comment>
<dbReference type="Proteomes" id="UP000196475">
    <property type="component" value="Unassembled WGS sequence"/>
</dbReference>
<dbReference type="InterPro" id="IPR045336">
    <property type="entry name" value="MmgE_PrpD_N"/>
</dbReference>
<evidence type="ECO:0000256" key="1">
    <source>
        <dbReference type="ARBA" id="ARBA00006174"/>
    </source>
</evidence>
<dbReference type="GO" id="GO:0016829">
    <property type="term" value="F:lyase activity"/>
    <property type="evidence" value="ECO:0007669"/>
    <property type="project" value="InterPro"/>
</dbReference>
<dbReference type="Pfam" id="PF03972">
    <property type="entry name" value="MmgE_PrpD_N"/>
    <property type="match status" value="1"/>
</dbReference>
<dbReference type="InterPro" id="IPR005656">
    <property type="entry name" value="MmgE_PrpD"/>
</dbReference>
<organism evidence="4 5">
    <name type="scientific">Bacillus thermozeamaize</name>
    <dbReference type="NCBI Taxonomy" id="230954"/>
    <lineage>
        <taxon>Bacteria</taxon>
        <taxon>Bacillati</taxon>
        <taxon>Bacillota</taxon>
        <taxon>Bacilli</taxon>
        <taxon>Bacillales</taxon>
        <taxon>Bacillaceae</taxon>
        <taxon>Bacillus</taxon>
    </lineage>
</organism>
<evidence type="ECO:0000313" key="4">
    <source>
        <dbReference type="EMBL" id="OUM90391.1"/>
    </source>
</evidence>
<comment type="caution">
    <text evidence="4">The sequence shown here is derived from an EMBL/GenBank/DDBJ whole genome shotgun (WGS) entry which is preliminary data.</text>
</comment>
<name>A0A1Y3PSQ8_9BACI</name>
<feature type="domain" description="MmgE/PrpD C-terminal" evidence="3">
    <location>
        <begin position="269"/>
        <end position="436"/>
    </location>
</feature>
<dbReference type="InterPro" id="IPR042188">
    <property type="entry name" value="MmgE/PrpD_sf_2"/>
</dbReference>
<evidence type="ECO:0000259" key="2">
    <source>
        <dbReference type="Pfam" id="PF03972"/>
    </source>
</evidence>
<dbReference type="PANTHER" id="PTHR16943">
    <property type="entry name" value="2-METHYLCITRATE DEHYDRATASE-RELATED"/>
    <property type="match status" value="1"/>
</dbReference>
<gene>
    <name evidence="4" type="ORF">BAA01_16245</name>
</gene>
<dbReference type="PANTHER" id="PTHR16943:SF8">
    <property type="entry name" value="2-METHYLCITRATE DEHYDRATASE"/>
    <property type="match status" value="1"/>
</dbReference>
<dbReference type="Pfam" id="PF19305">
    <property type="entry name" value="MmgE_PrpD_C"/>
    <property type="match status" value="1"/>
</dbReference>
<dbReference type="AlphaFoldDB" id="A0A1Y3PSQ8"/>
<accession>A0A1Y3PSQ8</accession>